<evidence type="ECO:0000313" key="15">
    <source>
        <dbReference type="Proteomes" id="UP000253970"/>
    </source>
</evidence>
<protein>
    <submittedName>
        <fullName evidence="9">LemA family protein</fullName>
    </submittedName>
</protein>
<sequence length="184" mass="20237">MSIPLIIILVIVVVLVVAVIGLYNNLVKLRNMVDNAWAQIDVQLQRRLDLIPNLVETVKGYAAHESGTLEEVTKARTAVMNAPTPEGKMQADGFLTGALKNLFAVAEAYPDLKANTNFQQLQAELSNTEDKISYMRQSFNDTVMKYNTAIQTFPAVLIAGMMGFKQRDSFDATAGAEVAPKVQF</sequence>
<dbReference type="GeneID" id="69509571"/>
<accession>A0A369NP27</accession>
<evidence type="ECO:0000256" key="1">
    <source>
        <dbReference type="ARBA" id="ARBA00004167"/>
    </source>
</evidence>
<evidence type="ECO:0000313" key="12">
    <source>
        <dbReference type="Proteomes" id="UP000253752"/>
    </source>
</evidence>
<evidence type="ECO:0000256" key="2">
    <source>
        <dbReference type="ARBA" id="ARBA00008854"/>
    </source>
</evidence>
<evidence type="ECO:0000313" key="16">
    <source>
        <dbReference type="Proteomes" id="UP000436429"/>
    </source>
</evidence>
<dbReference type="EMBL" id="PPTX01000024">
    <property type="protein sequence ID" value="RDB75997.1"/>
    <property type="molecule type" value="Genomic_DNA"/>
</dbReference>
<reference evidence="12 13" key="1">
    <citation type="journal article" date="2018" name="Elife">
        <title>Discovery and characterization of a prevalent human gut bacterial enzyme sufficient for the inactivation of a family of plant toxins.</title>
        <authorList>
            <person name="Koppel N."/>
            <person name="Bisanz J.E."/>
            <person name="Pandelia M.E."/>
            <person name="Turnbaugh P.J."/>
            <person name="Balskus E.P."/>
        </authorList>
    </citation>
    <scope>NUCLEOTIDE SEQUENCE [LARGE SCALE GENOMIC DNA]</scope>
    <source>
        <strain evidence="11 14">16A</strain>
        <strain evidence="10 13">FAA1-1-60AUCSF</strain>
        <strain evidence="9 12">MR1 #12</strain>
        <strain evidence="8 15">W1 BHI 6</strain>
    </source>
</reference>
<evidence type="ECO:0000256" key="5">
    <source>
        <dbReference type="ARBA" id="ARBA00023136"/>
    </source>
</evidence>
<dbReference type="EMBL" id="PPUQ01000015">
    <property type="protein sequence ID" value="RDC36879.1"/>
    <property type="molecule type" value="Genomic_DNA"/>
</dbReference>
<comment type="subcellular location">
    <subcellularLocation>
        <location evidence="1">Membrane</location>
        <topology evidence="1">Single-pass membrane protein</topology>
    </subcellularLocation>
</comment>
<evidence type="ECO:0000313" key="7">
    <source>
        <dbReference type="EMBL" id="MVN34058.1"/>
    </source>
</evidence>
<dbReference type="InterPro" id="IPR007156">
    <property type="entry name" value="MamQ_LemA"/>
</dbReference>
<dbReference type="RefSeq" id="WP_009305668.1">
    <property type="nucleotide sequence ID" value="NZ_AP025575.1"/>
</dbReference>
<dbReference type="EMBL" id="WPOM01000035">
    <property type="protein sequence ID" value="MVN34058.1"/>
    <property type="molecule type" value="Genomic_DNA"/>
</dbReference>
<dbReference type="EMBL" id="PPTU01000021">
    <property type="protein sequence ID" value="RDB68320.1"/>
    <property type="molecule type" value="Genomic_DNA"/>
</dbReference>
<evidence type="ECO:0000313" key="13">
    <source>
        <dbReference type="Proteomes" id="UP000253857"/>
    </source>
</evidence>
<dbReference type="InterPro" id="IPR023353">
    <property type="entry name" value="LemA-like_dom_sf"/>
</dbReference>
<name>A0A369NP27_EGGLN</name>
<evidence type="ECO:0000256" key="4">
    <source>
        <dbReference type="ARBA" id="ARBA00022989"/>
    </source>
</evidence>
<evidence type="ECO:0000313" key="10">
    <source>
        <dbReference type="EMBL" id="RDB85256.1"/>
    </source>
</evidence>
<keyword evidence="5 6" id="KW-0472">Membrane</keyword>
<evidence type="ECO:0000256" key="6">
    <source>
        <dbReference type="SAM" id="Phobius"/>
    </source>
</evidence>
<dbReference type="SUPFAM" id="SSF140478">
    <property type="entry name" value="LemA-like"/>
    <property type="match status" value="1"/>
</dbReference>
<keyword evidence="3 6" id="KW-0812">Transmembrane</keyword>
<dbReference type="Gene3D" id="1.20.1440.20">
    <property type="entry name" value="LemA-like domain"/>
    <property type="match status" value="1"/>
</dbReference>
<dbReference type="Proteomes" id="UP000436429">
    <property type="component" value="Unassembled WGS sequence"/>
</dbReference>
<feature type="transmembrane region" description="Helical" evidence="6">
    <location>
        <begin position="6"/>
        <end position="23"/>
    </location>
</feature>
<gene>
    <name evidence="11" type="ORF">C1853_10755</name>
    <name evidence="10" type="ORF">C1871_08490</name>
    <name evidence="9" type="ORF">C1872_13155</name>
    <name evidence="8" type="ORF">C1875_11810</name>
    <name evidence="7" type="ORF">GO726_12920</name>
</gene>
<dbReference type="Proteomes" id="UP000253857">
    <property type="component" value="Unassembled WGS sequence"/>
</dbReference>
<evidence type="ECO:0000313" key="14">
    <source>
        <dbReference type="Proteomes" id="UP000253915"/>
    </source>
</evidence>
<evidence type="ECO:0000313" key="11">
    <source>
        <dbReference type="EMBL" id="RDC36879.1"/>
    </source>
</evidence>
<dbReference type="Pfam" id="PF04011">
    <property type="entry name" value="LemA"/>
    <property type="match status" value="1"/>
</dbReference>
<comment type="similarity">
    <text evidence="2">Belongs to the LemA family.</text>
</comment>
<dbReference type="GO" id="GO:0016020">
    <property type="term" value="C:membrane"/>
    <property type="evidence" value="ECO:0007669"/>
    <property type="project" value="UniProtKB-SubCell"/>
</dbReference>
<dbReference type="PANTHER" id="PTHR34478">
    <property type="entry name" value="PROTEIN LEMA"/>
    <property type="match status" value="1"/>
</dbReference>
<evidence type="ECO:0000313" key="9">
    <source>
        <dbReference type="EMBL" id="RDB75997.1"/>
    </source>
</evidence>
<reference evidence="7 16" key="2">
    <citation type="submission" date="2019-11" db="EMBL/GenBank/DDBJ databases">
        <title>Whole genome shotgun sequencing (WGS) data from Adlercreutzia equolifaciens ResAG-91, Eggerthella lenta MRI-F36, MRI-F37, MRI-F40, ResAG-49, ResAG-88, ResAG-121, ResAG-145, and Gordonibacter sp. ResAG-5, ResAG-26, ResAG-43, ResAG-50, ResAG-59.</title>
        <authorList>
            <person name="Stoll D.A."/>
            <person name="Danylec N."/>
            <person name="Franz C.M.A.P."/>
            <person name="Huch M."/>
        </authorList>
    </citation>
    <scope>NUCLEOTIDE SEQUENCE [LARGE SCALE GENOMIC DNA]</scope>
    <source>
        <strain evidence="7 16">ResAG-88</strain>
    </source>
</reference>
<dbReference type="Proteomes" id="UP000253915">
    <property type="component" value="Unassembled WGS sequence"/>
</dbReference>
<evidence type="ECO:0000256" key="3">
    <source>
        <dbReference type="ARBA" id="ARBA00022692"/>
    </source>
</evidence>
<organism evidence="9 12">
    <name type="scientific">Eggerthella lenta</name>
    <name type="common">Eubacterium lentum</name>
    <dbReference type="NCBI Taxonomy" id="84112"/>
    <lineage>
        <taxon>Bacteria</taxon>
        <taxon>Bacillati</taxon>
        <taxon>Actinomycetota</taxon>
        <taxon>Coriobacteriia</taxon>
        <taxon>Eggerthellales</taxon>
        <taxon>Eggerthellaceae</taxon>
        <taxon>Eggerthella</taxon>
    </lineage>
</organism>
<evidence type="ECO:0000313" key="8">
    <source>
        <dbReference type="EMBL" id="RDB68320.1"/>
    </source>
</evidence>
<dbReference type="Proteomes" id="UP000253752">
    <property type="component" value="Unassembled WGS sequence"/>
</dbReference>
<dbReference type="Proteomes" id="UP000253970">
    <property type="component" value="Unassembled WGS sequence"/>
</dbReference>
<comment type="caution">
    <text evidence="9">The sequence shown here is derived from an EMBL/GenBank/DDBJ whole genome shotgun (WGS) entry which is preliminary data.</text>
</comment>
<dbReference type="EMBL" id="PPTY01000012">
    <property type="protein sequence ID" value="RDB85256.1"/>
    <property type="molecule type" value="Genomic_DNA"/>
</dbReference>
<dbReference type="AlphaFoldDB" id="A0A369NP27"/>
<proteinExistence type="inferred from homology"/>
<dbReference type="OMA" id="IAYSRQF"/>
<dbReference type="PANTHER" id="PTHR34478:SF2">
    <property type="entry name" value="MEMBRANE PROTEIN"/>
    <property type="match status" value="1"/>
</dbReference>
<keyword evidence="4 6" id="KW-1133">Transmembrane helix</keyword>